<evidence type="ECO:0000256" key="1">
    <source>
        <dbReference type="SAM" id="MobiDB-lite"/>
    </source>
</evidence>
<dbReference type="EMBL" id="MZMZ02001685">
    <property type="protein sequence ID" value="RQM28622.1"/>
    <property type="molecule type" value="Genomic_DNA"/>
</dbReference>
<sequence length="119" mass="12644">DQLRESSCQLSNLVRSIAPIVVHLAMLMSKTPLPGTTRTSRPYDHPQPLLPRGDRGRGQGEQKVACGHCLACGVASVGVSTYTSGTTPRHTLVKPIQDPANLVSITSAVMSKGPNVKFP</sequence>
<protein>
    <submittedName>
        <fullName evidence="2">Uncharacterized protein</fullName>
    </submittedName>
</protein>
<feature type="non-terminal residue" evidence="2">
    <location>
        <position position="1"/>
    </location>
</feature>
<comment type="caution">
    <text evidence="2">The sequence shown here is derived from an EMBL/GenBank/DDBJ whole genome shotgun (WGS) entry which is preliminary data.</text>
</comment>
<accession>A0A3R7X636</accession>
<dbReference type="Proteomes" id="UP000284702">
    <property type="component" value="Unassembled WGS sequence"/>
</dbReference>
<dbReference type="AlphaFoldDB" id="A0A3R7X636"/>
<organism evidence="2 3">
    <name type="scientific">Aphanomyces astaci</name>
    <name type="common">Crayfish plague agent</name>
    <dbReference type="NCBI Taxonomy" id="112090"/>
    <lineage>
        <taxon>Eukaryota</taxon>
        <taxon>Sar</taxon>
        <taxon>Stramenopiles</taxon>
        <taxon>Oomycota</taxon>
        <taxon>Saprolegniomycetes</taxon>
        <taxon>Saprolegniales</taxon>
        <taxon>Verrucalvaceae</taxon>
        <taxon>Aphanomyces</taxon>
    </lineage>
</organism>
<evidence type="ECO:0000313" key="2">
    <source>
        <dbReference type="EMBL" id="RQM28622.1"/>
    </source>
</evidence>
<evidence type="ECO:0000313" key="3">
    <source>
        <dbReference type="Proteomes" id="UP000284702"/>
    </source>
</evidence>
<reference evidence="2" key="1">
    <citation type="submission" date="2018-07" db="EMBL/GenBank/DDBJ databases">
        <title>Annotation of Aphanomyces astaci genome assembly.</title>
        <authorList>
            <person name="Studholme D.J."/>
        </authorList>
    </citation>
    <scope>NUCLEOTIDE SEQUENCE [LARGE SCALE GENOMIC DNA]</scope>
    <source>
        <strain evidence="2">Pc</strain>
    </source>
</reference>
<feature type="region of interest" description="Disordered" evidence="1">
    <location>
        <begin position="33"/>
        <end position="60"/>
    </location>
</feature>
<proteinExistence type="predicted"/>
<name>A0A3R7X636_APHAT</name>
<gene>
    <name evidence="2" type="ORF">B5M09_007563</name>
</gene>
<keyword evidence="3" id="KW-1185">Reference proteome</keyword>